<dbReference type="InterPro" id="IPR000847">
    <property type="entry name" value="LysR_HTH_N"/>
</dbReference>
<sequence length="304" mass="34174">MTAGFFRELRVEVKWLEDFLALARTLNFSKAADERHVTQSAFSRRIRQLEGWVGTSLIDRATYPSRLTAAGERFVPVAEQSLQVLYQARRNLQHEDGTDARTVTLTALHTLSFTFFPDWLSRLNARIGPIVSHLRADSGTMEENLNSLIDGECDFLLTYQHLHVPMLLDPQFEHHTLGRETILPVSAPGTDGAALHRIEPGFNHVSYQKTSFFGQLVAGTIGKRLPAENRVHVGSMSVGLKGMVAAGFGLAWIPESLVKAELADGRLVYAADPEWNIDVEIRVYRSRENRRPIVGRIWSMLDKP</sequence>
<dbReference type="InterPro" id="IPR036390">
    <property type="entry name" value="WH_DNA-bd_sf"/>
</dbReference>
<keyword evidence="3 6" id="KW-0238">DNA-binding</keyword>
<evidence type="ECO:0000313" key="6">
    <source>
        <dbReference type="EMBL" id="SCB13782.1"/>
    </source>
</evidence>
<dbReference type="OrthoDB" id="528082at2"/>
<dbReference type="Pfam" id="PF00126">
    <property type="entry name" value="HTH_1"/>
    <property type="match status" value="1"/>
</dbReference>
<comment type="similarity">
    <text evidence="1">Belongs to the LysR transcriptional regulatory family.</text>
</comment>
<dbReference type="PANTHER" id="PTHR30126">
    <property type="entry name" value="HTH-TYPE TRANSCRIPTIONAL REGULATOR"/>
    <property type="match status" value="1"/>
</dbReference>
<dbReference type="Gene3D" id="1.10.10.10">
    <property type="entry name" value="Winged helix-like DNA-binding domain superfamily/Winged helix DNA-binding domain"/>
    <property type="match status" value="1"/>
</dbReference>
<dbReference type="SUPFAM" id="SSF53850">
    <property type="entry name" value="Periplasmic binding protein-like II"/>
    <property type="match status" value="1"/>
</dbReference>
<proteinExistence type="inferred from homology"/>
<evidence type="ECO:0000313" key="7">
    <source>
        <dbReference type="Proteomes" id="UP000199435"/>
    </source>
</evidence>
<dbReference type="STRING" id="411945.GA0061102_100388"/>
<dbReference type="InterPro" id="IPR036388">
    <property type="entry name" value="WH-like_DNA-bd_sf"/>
</dbReference>
<dbReference type="EMBL" id="FMAH01000003">
    <property type="protein sequence ID" value="SCB13782.1"/>
    <property type="molecule type" value="Genomic_DNA"/>
</dbReference>
<evidence type="ECO:0000256" key="4">
    <source>
        <dbReference type="ARBA" id="ARBA00023163"/>
    </source>
</evidence>
<dbReference type="GO" id="GO:0000976">
    <property type="term" value="F:transcription cis-regulatory region binding"/>
    <property type="evidence" value="ECO:0007669"/>
    <property type="project" value="TreeGrafter"/>
</dbReference>
<dbReference type="Pfam" id="PF03466">
    <property type="entry name" value="LysR_substrate"/>
    <property type="match status" value="1"/>
</dbReference>
<organism evidence="6 7">
    <name type="scientific">Rhizobium miluonense</name>
    <dbReference type="NCBI Taxonomy" id="411945"/>
    <lineage>
        <taxon>Bacteria</taxon>
        <taxon>Pseudomonadati</taxon>
        <taxon>Pseudomonadota</taxon>
        <taxon>Alphaproteobacteria</taxon>
        <taxon>Hyphomicrobiales</taxon>
        <taxon>Rhizobiaceae</taxon>
        <taxon>Rhizobium/Agrobacterium group</taxon>
        <taxon>Rhizobium</taxon>
    </lineage>
</organism>
<accession>A0A1C3UE85</accession>
<dbReference type="SUPFAM" id="SSF46785">
    <property type="entry name" value="Winged helix' DNA-binding domain"/>
    <property type="match status" value="1"/>
</dbReference>
<dbReference type="PANTHER" id="PTHR30126:SF2">
    <property type="entry name" value="HTH-TYPE TRANSCRIPTIONAL REGULATOR YJIE"/>
    <property type="match status" value="1"/>
</dbReference>
<evidence type="ECO:0000256" key="2">
    <source>
        <dbReference type="ARBA" id="ARBA00023015"/>
    </source>
</evidence>
<evidence type="ECO:0000259" key="5">
    <source>
        <dbReference type="PROSITE" id="PS50931"/>
    </source>
</evidence>
<reference evidence="7" key="1">
    <citation type="submission" date="2016-08" db="EMBL/GenBank/DDBJ databases">
        <authorList>
            <person name="Varghese N."/>
            <person name="Submissions Spin"/>
        </authorList>
    </citation>
    <scope>NUCLEOTIDE SEQUENCE [LARGE SCALE GENOMIC DNA]</scope>
    <source>
        <strain evidence="7">HAMBI 2971</strain>
    </source>
</reference>
<evidence type="ECO:0000256" key="1">
    <source>
        <dbReference type="ARBA" id="ARBA00009437"/>
    </source>
</evidence>
<protein>
    <submittedName>
        <fullName evidence="6">DNA-binding transcriptional regulator, LysR family</fullName>
    </submittedName>
</protein>
<dbReference type="InterPro" id="IPR005119">
    <property type="entry name" value="LysR_subst-bd"/>
</dbReference>
<dbReference type="AlphaFoldDB" id="A0A1C3UE85"/>
<dbReference type="Proteomes" id="UP000199435">
    <property type="component" value="Unassembled WGS sequence"/>
</dbReference>
<dbReference type="GO" id="GO:0003700">
    <property type="term" value="F:DNA-binding transcription factor activity"/>
    <property type="evidence" value="ECO:0007669"/>
    <property type="project" value="InterPro"/>
</dbReference>
<dbReference type="CDD" id="cd05466">
    <property type="entry name" value="PBP2_LTTR_substrate"/>
    <property type="match status" value="1"/>
</dbReference>
<dbReference type="Gene3D" id="3.40.190.10">
    <property type="entry name" value="Periplasmic binding protein-like II"/>
    <property type="match status" value="2"/>
</dbReference>
<gene>
    <name evidence="6" type="ORF">GA0061102_100388</name>
</gene>
<name>A0A1C3UE85_9HYPH</name>
<keyword evidence="7" id="KW-1185">Reference proteome</keyword>
<keyword evidence="4" id="KW-0804">Transcription</keyword>
<keyword evidence="2" id="KW-0805">Transcription regulation</keyword>
<dbReference type="PRINTS" id="PR00039">
    <property type="entry name" value="HTHLYSR"/>
</dbReference>
<dbReference type="PROSITE" id="PS50931">
    <property type="entry name" value="HTH_LYSR"/>
    <property type="match status" value="1"/>
</dbReference>
<feature type="domain" description="HTH lysR-type" evidence="5">
    <location>
        <begin position="11"/>
        <end position="68"/>
    </location>
</feature>
<evidence type="ECO:0000256" key="3">
    <source>
        <dbReference type="ARBA" id="ARBA00023125"/>
    </source>
</evidence>